<dbReference type="InterPro" id="IPR029063">
    <property type="entry name" value="SAM-dependent_MTases_sf"/>
</dbReference>
<gene>
    <name evidence="2" type="ORF">HNR61_003399</name>
</gene>
<dbReference type="SUPFAM" id="SSF53335">
    <property type="entry name" value="S-adenosyl-L-methionine-dependent methyltransferases"/>
    <property type="match status" value="1"/>
</dbReference>
<organism evidence="2 3">
    <name type="scientific">Actinomadura namibiensis</name>
    <dbReference type="NCBI Taxonomy" id="182080"/>
    <lineage>
        <taxon>Bacteria</taxon>
        <taxon>Bacillati</taxon>
        <taxon>Actinomycetota</taxon>
        <taxon>Actinomycetes</taxon>
        <taxon>Streptosporangiales</taxon>
        <taxon>Thermomonosporaceae</taxon>
        <taxon>Actinomadura</taxon>
    </lineage>
</organism>
<dbReference type="Gene3D" id="3.40.50.150">
    <property type="entry name" value="Vaccinia Virus protein VP39"/>
    <property type="match status" value="1"/>
</dbReference>
<keyword evidence="3" id="KW-1185">Reference proteome</keyword>
<dbReference type="CDD" id="cd02440">
    <property type="entry name" value="AdoMet_MTases"/>
    <property type="match status" value="1"/>
</dbReference>
<dbReference type="AlphaFoldDB" id="A0A7W3LP94"/>
<proteinExistence type="predicted"/>
<evidence type="ECO:0000313" key="2">
    <source>
        <dbReference type="EMBL" id="MBA8951759.1"/>
    </source>
</evidence>
<protein>
    <submittedName>
        <fullName evidence="2">SAM-dependent methyltransferase</fullName>
    </submittedName>
</protein>
<dbReference type="GO" id="GO:0032259">
    <property type="term" value="P:methylation"/>
    <property type="evidence" value="ECO:0007669"/>
    <property type="project" value="UniProtKB-KW"/>
</dbReference>
<keyword evidence="2" id="KW-0808">Transferase</keyword>
<evidence type="ECO:0000313" key="3">
    <source>
        <dbReference type="Proteomes" id="UP000572680"/>
    </source>
</evidence>
<dbReference type="GO" id="GO:0008757">
    <property type="term" value="F:S-adenosylmethionine-dependent methyltransferase activity"/>
    <property type="evidence" value="ECO:0007669"/>
    <property type="project" value="InterPro"/>
</dbReference>
<name>A0A7W3LP94_ACTNM</name>
<dbReference type="Proteomes" id="UP000572680">
    <property type="component" value="Unassembled WGS sequence"/>
</dbReference>
<dbReference type="InterPro" id="IPR013216">
    <property type="entry name" value="Methyltransf_11"/>
</dbReference>
<keyword evidence="2" id="KW-0489">Methyltransferase</keyword>
<dbReference type="Pfam" id="PF08241">
    <property type="entry name" value="Methyltransf_11"/>
    <property type="match status" value="1"/>
</dbReference>
<reference evidence="2 3" key="1">
    <citation type="submission" date="2020-08" db="EMBL/GenBank/DDBJ databases">
        <title>Genomic Encyclopedia of Type Strains, Phase IV (KMG-IV): sequencing the most valuable type-strain genomes for metagenomic binning, comparative biology and taxonomic classification.</title>
        <authorList>
            <person name="Goeker M."/>
        </authorList>
    </citation>
    <scope>NUCLEOTIDE SEQUENCE [LARGE SCALE GENOMIC DNA]</scope>
    <source>
        <strain evidence="2 3">DSM 44197</strain>
    </source>
</reference>
<evidence type="ECO:0000259" key="1">
    <source>
        <dbReference type="Pfam" id="PF08241"/>
    </source>
</evidence>
<feature type="domain" description="Methyltransferase type 11" evidence="1">
    <location>
        <begin position="4"/>
        <end position="44"/>
    </location>
</feature>
<comment type="caution">
    <text evidence="2">The sequence shown here is derived from an EMBL/GenBank/DDBJ whole genome shotgun (WGS) entry which is preliminary data.</text>
</comment>
<dbReference type="EMBL" id="JACJIA010000004">
    <property type="protein sequence ID" value="MBA8951759.1"/>
    <property type="molecule type" value="Genomic_DNA"/>
</dbReference>
<sequence>MRPPFRDGAFDAAVAVNMLHHLDDPSAALREARRVLAPGGLLVVSAIARDDSPELAHVWRRAPTPFDAEDAPGLVGAVFGAVEAERWDAPLITLPDRAAVRDYLVARRVPRAEAADLAARVGTPLRVTKRGALATARR</sequence>
<accession>A0A7W3LP94</accession>